<dbReference type="SUPFAM" id="SSF51445">
    <property type="entry name" value="(Trans)glycosidases"/>
    <property type="match status" value="1"/>
</dbReference>
<dbReference type="GO" id="GO:0016231">
    <property type="term" value="F:beta-N-acetylglucosaminidase activity"/>
    <property type="evidence" value="ECO:0007669"/>
    <property type="project" value="TreeGrafter"/>
</dbReference>
<keyword evidence="6 7" id="KW-0326">Glycosidase</keyword>
<evidence type="ECO:0000256" key="4">
    <source>
        <dbReference type="ARBA" id="ARBA00022801"/>
    </source>
</evidence>
<organism evidence="12 13">
    <name type="scientific">Purpureocillium lilacinum</name>
    <name type="common">Paecilomyces lilacinus</name>
    <dbReference type="NCBI Taxonomy" id="33203"/>
    <lineage>
        <taxon>Eukaryota</taxon>
        <taxon>Fungi</taxon>
        <taxon>Dikarya</taxon>
        <taxon>Ascomycota</taxon>
        <taxon>Pezizomycotina</taxon>
        <taxon>Sordariomycetes</taxon>
        <taxon>Hypocreomycetidae</taxon>
        <taxon>Hypocreales</taxon>
        <taxon>Ophiocordycipitaceae</taxon>
        <taxon>Purpureocillium</taxon>
    </lineage>
</organism>
<evidence type="ECO:0000256" key="5">
    <source>
        <dbReference type="ARBA" id="ARBA00023180"/>
    </source>
</evidence>
<keyword evidence="3" id="KW-0732">Signal</keyword>
<sequence>MEARVHVQNKAMDRRRAGDRQDYGPYLMQRGRGRDHVFEGIHHLCGPRSPARVRRVANAKRNSTGNKTLFLAKNIKVTYNGESVAWNSGNNPVILSNNTTPRIRSRIVENAIPRAMTTIFDHGLVPWMLNRPDSNWEPSLDSGDGTASTLHITQTNDTDDANPVIGSIDESYSLSLSASGEATIKANSHIGVLHGLETFTQLFSQHSSGSKWYTKLAPISIQDEPRFPYRGIMLDTGRNFYPVEDIKRTIDGMAMNKMNVFHWHITETQSWPLEIPALPRLAEVGRYAPGLTYSPDDVTAVLEYGKARGVQVILEIDMPSHQIAGKAYPDVGVAVEATPWGTYCSEPPCGALRLGNNATYEFLDTLFDDLLPRLKPYAAYFHTGGDEYYAKNSELDPKIKTASMGTLRPLLQDFLDHAHGAVHKHGLIPMSWEEMVSEWGAKLSEDVLLQVWKGPASVKKYAKAGYKVIDSNYKVYYLDCGRGAWVDEASSPYLDWCHPMSPWPLIYKYDSLQGLSKKEAKNVLGGSLSIWSESIDAQTKDTLTWPRACAAAENWWYGRLKELSLVRPRLSEQRARMLARKESVPEGPVAIVRAQKISPGFQCR</sequence>
<evidence type="ECO:0000256" key="9">
    <source>
        <dbReference type="SAM" id="MobiDB-lite"/>
    </source>
</evidence>
<dbReference type="AlphaFoldDB" id="A0A2U3EF51"/>
<dbReference type="Proteomes" id="UP000245956">
    <property type="component" value="Unassembled WGS sequence"/>
</dbReference>
<dbReference type="PRINTS" id="PR00738">
    <property type="entry name" value="GLHYDRLASE20"/>
</dbReference>
<dbReference type="EC" id="3.2.1.52" evidence="7"/>
<feature type="domain" description="Beta-hexosaminidase eukaryotic type N-terminal" evidence="11">
    <location>
        <begin position="63"/>
        <end position="202"/>
    </location>
</feature>
<feature type="region of interest" description="Disordered" evidence="9">
    <location>
        <begin position="1"/>
        <end position="25"/>
    </location>
</feature>
<dbReference type="InterPro" id="IPR029018">
    <property type="entry name" value="Hex-like_dom2"/>
</dbReference>
<evidence type="ECO:0000256" key="1">
    <source>
        <dbReference type="ARBA" id="ARBA00001231"/>
    </source>
</evidence>
<protein>
    <recommendedName>
        <fullName evidence="7">Beta-hexosaminidase</fullName>
        <ecNumber evidence="7">3.2.1.52</ecNumber>
    </recommendedName>
</protein>
<evidence type="ECO:0000256" key="6">
    <source>
        <dbReference type="ARBA" id="ARBA00023295"/>
    </source>
</evidence>
<dbReference type="Pfam" id="PF00728">
    <property type="entry name" value="Glyco_hydro_20"/>
    <property type="match status" value="1"/>
</dbReference>
<evidence type="ECO:0000256" key="3">
    <source>
        <dbReference type="ARBA" id="ARBA00022729"/>
    </source>
</evidence>
<evidence type="ECO:0000259" key="11">
    <source>
        <dbReference type="Pfam" id="PF14845"/>
    </source>
</evidence>
<dbReference type="InterPro" id="IPR029019">
    <property type="entry name" value="HEX_eukaryotic_N"/>
</dbReference>
<dbReference type="SUPFAM" id="SSF55545">
    <property type="entry name" value="beta-N-acetylhexosaminidase-like domain"/>
    <property type="match status" value="1"/>
</dbReference>
<dbReference type="Gene3D" id="3.30.379.10">
    <property type="entry name" value="Chitobiase/beta-hexosaminidase domain 2-like"/>
    <property type="match status" value="1"/>
</dbReference>
<dbReference type="EMBL" id="LCWV01000005">
    <property type="protein sequence ID" value="PWI73093.1"/>
    <property type="molecule type" value="Genomic_DNA"/>
</dbReference>
<feature type="domain" description="Glycoside hydrolase family 20 catalytic" evidence="10">
    <location>
        <begin position="227"/>
        <end position="557"/>
    </location>
</feature>
<proteinExistence type="inferred from homology"/>
<gene>
    <name evidence="12" type="ORF">PCL_10108</name>
</gene>
<evidence type="ECO:0000313" key="13">
    <source>
        <dbReference type="Proteomes" id="UP000245956"/>
    </source>
</evidence>
<dbReference type="PANTHER" id="PTHR22600:SF58">
    <property type="entry name" value="BETA-HEXOSAMINIDASE"/>
    <property type="match status" value="1"/>
</dbReference>
<dbReference type="PIRSF" id="PIRSF001093">
    <property type="entry name" value="B-hxosamndse_ab_euk"/>
    <property type="match status" value="1"/>
</dbReference>
<feature type="active site" description="Proton donor" evidence="8">
    <location>
        <position position="387"/>
    </location>
</feature>
<keyword evidence="4 7" id="KW-0378">Hydrolase</keyword>
<dbReference type="FunFam" id="3.20.20.80:FF:000063">
    <property type="entry name" value="Beta-hexosaminidase"/>
    <property type="match status" value="1"/>
</dbReference>
<comment type="similarity">
    <text evidence="2 7">Belongs to the glycosyl hydrolase 20 family.</text>
</comment>
<evidence type="ECO:0000313" key="12">
    <source>
        <dbReference type="EMBL" id="PWI73093.1"/>
    </source>
</evidence>
<dbReference type="PANTHER" id="PTHR22600">
    <property type="entry name" value="BETA-HEXOSAMINIDASE"/>
    <property type="match status" value="1"/>
</dbReference>
<reference evidence="12 13" key="1">
    <citation type="journal article" date="2016" name="Front. Microbiol.">
        <title>Genome and transcriptome sequences reveal the specific parasitism of the nematophagous Purpureocillium lilacinum 36-1.</title>
        <authorList>
            <person name="Xie J."/>
            <person name="Li S."/>
            <person name="Mo C."/>
            <person name="Xiao X."/>
            <person name="Peng D."/>
            <person name="Wang G."/>
            <person name="Xiao Y."/>
        </authorList>
    </citation>
    <scope>NUCLEOTIDE SEQUENCE [LARGE SCALE GENOMIC DNA]</scope>
    <source>
        <strain evidence="12 13">36-1</strain>
    </source>
</reference>
<evidence type="ECO:0000256" key="2">
    <source>
        <dbReference type="ARBA" id="ARBA00006285"/>
    </source>
</evidence>
<dbReference type="Pfam" id="PF14845">
    <property type="entry name" value="Glycohydro_20b2"/>
    <property type="match status" value="1"/>
</dbReference>
<feature type="compositionally biased region" description="Polar residues" evidence="9">
    <location>
        <begin position="145"/>
        <end position="156"/>
    </location>
</feature>
<comment type="catalytic activity">
    <reaction evidence="1 7">
        <text>Hydrolysis of terminal non-reducing N-acetyl-D-hexosamine residues in N-acetyl-beta-D-hexosaminides.</text>
        <dbReference type="EC" id="3.2.1.52"/>
    </reaction>
</comment>
<dbReference type="InterPro" id="IPR025705">
    <property type="entry name" value="Beta_hexosaminidase_sua/sub"/>
</dbReference>
<feature type="compositionally biased region" description="Basic and acidic residues" evidence="9">
    <location>
        <begin position="1"/>
        <end position="22"/>
    </location>
</feature>
<dbReference type="Gene3D" id="3.20.20.80">
    <property type="entry name" value="Glycosidases"/>
    <property type="match status" value="1"/>
</dbReference>
<comment type="caution">
    <text evidence="12">The sequence shown here is derived from an EMBL/GenBank/DDBJ whole genome shotgun (WGS) entry which is preliminary data.</text>
</comment>
<dbReference type="GO" id="GO:0030203">
    <property type="term" value="P:glycosaminoglycan metabolic process"/>
    <property type="evidence" value="ECO:0007669"/>
    <property type="project" value="TreeGrafter"/>
</dbReference>
<evidence type="ECO:0000256" key="8">
    <source>
        <dbReference type="PIRSR" id="PIRSR001093-1"/>
    </source>
</evidence>
<dbReference type="GO" id="GO:0016020">
    <property type="term" value="C:membrane"/>
    <property type="evidence" value="ECO:0007669"/>
    <property type="project" value="TreeGrafter"/>
</dbReference>
<dbReference type="GO" id="GO:0005975">
    <property type="term" value="P:carbohydrate metabolic process"/>
    <property type="evidence" value="ECO:0007669"/>
    <property type="project" value="InterPro"/>
</dbReference>
<keyword evidence="5" id="KW-0325">Glycoprotein</keyword>
<accession>A0A2U3EF51</accession>
<evidence type="ECO:0000259" key="10">
    <source>
        <dbReference type="Pfam" id="PF00728"/>
    </source>
</evidence>
<dbReference type="InterPro" id="IPR017853">
    <property type="entry name" value="GH"/>
</dbReference>
<dbReference type="InterPro" id="IPR015883">
    <property type="entry name" value="Glyco_hydro_20_cat"/>
</dbReference>
<feature type="region of interest" description="Disordered" evidence="9">
    <location>
        <begin position="139"/>
        <end position="162"/>
    </location>
</feature>
<evidence type="ECO:0000256" key="7">
    <source>
        <dbReference type="PIRNR" id="PIRNR001093"/>
    </source>
</evidence>
<name>A0A2U3EF51_PURLI</name>